<evidence type="ECO:0000313" key="6">
    <source>
        <dbReference type="Proteomes" id="UP000297535"/>
    </source>
</evidence>
<dbReference type="SUPFAM" id="SSF55073">
    <property type="entry name" value="Nucleotide cyclase"/>
    <property type="match status" value="1"/>
</dbReference>
<dbReference type="EMBL" id="SRLB01000005">
    <property type="protein sequence ID" value="TGE00593.1"/>
    <property type="molecule type" value="Genomic_DNA"/>
</dbReference>
<organism evidence="5 6">
    <name type="scientific">Methylobacterium nonmethylotrophicum</name>
    <dbReference type="NCBI Taxonomy" id="1141884"/>
    <lineage>
        <taxon>Bacteria</taxon>
        <taxon>Pseudomonadati</taxon>
        <taxon>Pseudomonadota</taxon>
        <taxon>Alphaproteobacteria</taxon>
        <taxon>Hyphomicrobiales</taxon>
        <taxon>Methylobacteriaceae</taxon>
        <taxon>Methylobacterium</taxon>
    </lineage>
</organism>
<dbReference type="InterPro" id="IPR043128">
    <property type="entry name" value="Rev_trsase/Diguanyl_cyclase"/>
</dbReference>
<dbReference type="NCBIfam" id="TIGR00254">
    <property type="entry name" value="GGDEF"/>
    <property type="match status" value="1"/>
</dbReference>
<keyword evidence="3" id="KW-0812">Transmembrane</keyword>
<evidence type="ECO:0000256" key="3">
    <source>
        <dbReference type="SAM" id="Phobius"/>
    </source>
</evidence>
<comment type="catalytic activity">
    <reaction evidence="2">
        <text>2 GTP = 3',3'-c-di-GMP + 2 diphosphate</text>
        <dbReference type="Rhea" id="RHEA:24898"/>
        <dbReference type="ChEBI" id="CHEBI:33019"/>
        <dbReference type="ChEBI" id="CHEBI:37565"/>
        <dbReference type="ChEBI" id="CHEBI:58805"/>
        <dbReference type="EC" id="2.7.7.65"/>
    </reaction>
</comment>
<dbReference type="PANTHER" id="PTHR45138">
    <property type="entry name" value="REGULATORY COMPONENTS OF SENSORY TRANSDUCTION SYSTEM"/>
    <property type="match status" value="1"/>
</dbReference>
<dbReference type="PROSITE" id="PS50887">
    <property type="entry name" value="GGDEF"/>
    <property type="match status" value="1"/>
</dbReference>
<feature type="transmembrane region" description="Helical" evidence="3">
    <location>
        <begin position="34"/>
        <end position="60"/>
    </location>
</feature>
<keyword evidence="6" id="KW-1185">Reference proteome</keyword>
<accession>A0A4Z0NVR8</accession>
<comment type="caution">
    <text evidence="5">The sequence shown here is derived from an EMBL/GenBank/DDBJ whole genome shotgun (WGS) entry which is preliminary data.</text>
</comment>
<name>A0A4Z0NVR8_9HYPH</name>
<dbReference type="Pfam" id="PF00990">
    <property type="entry name" value="GGDEF"/>
    <property type="match status" value="1"/>
</dbReference>
<dbReference type="InterPro" id="IPR050469">
    <property type="entry name" value="Diguanylate_Cyclase"/>
</dbReference>
<dbReference type="OrthoDB" id="9812260at2"/>
<dbReference type="InterPro" id="IPR029787">
    <property type="entry name" value="Nucleotide_cyclase"/>
</dbReference>
<sequence>MTEPTPSYRLPRAAPLRWLADPGLDLPAELRVRLLATLLSSVASLVLGAVAMLIIELVAVIRHPEPAFLCLLATDLCLLAFRLVLLRRSGRAVAEGRPAATDVLLASSLAWAGLIGAATVLCFASGDPVLQVLAPLTMMGILSGIVTRNYAAPRLAVAMIVLCDLPLKLMLPFHYGDAWFLIGTVQGLLFGVAMSATTVRLNRTYVEVLLARQEDQRRATHDPLTGLRNRTGLMEDLAARLQRGGDLALLYLDLDGFKAVNDCLGHAAGDALLVQVAGQIAATIPAEWQAARLGGDEFVILAAGARRREAGLVAARLIEAVKAPYDVGPAGQDGNGIGVGLSIGLAWALPGMSPDALLAEADAALYRAKAAGKGRCALAAEPPVLAARVA</sequence>
<dbReference type="Gene3D" id="3.30.70.270">
    <property type="match status" value="1"/>
</dbReference>
<gene>
    <name evidence="5" type="ORF">EU555_07525</name>
</gene>
<proteinExistence type="predicted"/>
<protein>
    <recommendedName>
        <fullName evidence="1">diguanylate cyclase</fullName>
        <ecNumber evidence="1">2.7.7.65</ecNumber>
    </recommendedName>
</protein>
<evidence type="ECO:0000256" key="2">
    <source>
        <dbReference type="ARBA" id="ARBA00034247"/>
    </source>
</evidence>
<keyword evidence="3" id="KW-0472">Membrane</keyword>
<dbReference type="AlphaFoldDB" id="A0A4Z0NVR8"/>
<evidence type="ECO:0000259" key="4">
    <source>
        <dbReference type="PROSITE" id="PS50887"/>
    </source>
</evidence>
<dbReference type="GO" id="GO:0052621">
    <property type="term" value="F:diguanylate cyclase activity"/>
    <property type="evidence" value="ECO:0007669"/>
    <property type="project" value="UniProtKB-EC"/>
</dbReference>
<feature type="transmembrane region" description="Helical" evidence="3">
    <location>
        <begin position="66"/>
        <end position="85"/>
    </location>
</feature>
<dbReference type="RefSeq" id="WP_135414058.1">
    <property type="nucleotide sequence ID" value="NZ_SRLB01000005.1"/>
</dbReference>
<feature type="domain" description="GGDEF" evidence="4">
    <location>
        <begin position="245"/>
        <end position="381"/>
    </location>
</feature>
<keyword evidence="3" id="KW-1133">Transmembrane helix</keyword>
<dbReference type="InterPro" id="IPR000160">
    <property type="entry name" value="GGDEF_dom"/>
</dbReference>
<feature type="transmembrane region" description="Helical" evidence="3">
    <location>
        <begin position="179"/>
        <end position="199"/>
    </location>
</feature>
<dbReference type="EC" id="2.7.7.65" evidence="1"/>
<evidence type="ECO:0000313" key="5">
    <source>
        <dbReference type="EMBL" id="TGE00593.1"/>
    </source>
</evidence>
<dbReference type="Proteomes" id="UP000297535">
    <property type="component" value="Unassembled WGS sequence"/>
</dbReference>
<feature type="transmembrane region" description="Helical" evidence="3">
    <location>
        <begin position="105"/>
        <end position="126"/>
    </location>
</feature>
<dbReference type="CDD" id="cd01949">
    <property type="entry name" value="GGDEF"/>
    <property type="match status" value="1"/>
</dbReference>
<dbReference type="SMART" id="SM00267">
    <property type="entry name" value="GGDEF"/>
    <property type="match status" value="1"/>
</dbReference>
<dbReference type="PANTHER" id="PTHR45138:SF9">
    <property type="entry name" value="DIGUANYLATE CYCLASE DGCM-RELATED"/>
    <property type="match status" value="1"/>
</dbReference>
<reference evidence="5 6" key="1">
    <citation type="submission" date="2019-04" db="EMBL/GenBank/DDBJ databases">
        <authorList>
            <person name="Feng G."/>
            <person name="Zhu H."/>
        </authorList>
    </citation>
    <scope>NUCLEOTIDE SEQUENCE [LARGE SCALE GENOMIC DNA]</scope>
    <source>
        <strain evidence="5 6">6HR-1</strain>
    </source>
</reference>
<feature type="transmembrane region" description="Helical" evidence="3">
    <location>
        <begin position="132"/>
        <end position="148"/>
    </location>
</feature>
<evidence type="ECO:0000256" key="1">
    <source>
        <dbReference type="ARBA" id="ARBA00012528"/>
    </source>
</evidence>